<proteinExistence type="predicted"/>
<accession>A0A7C9W3S3</accession>
<dbReference type="EMBL" id="JAAMPJ010000012">
    <property type="protein sequence ID" value="NGY64157.1"/>
    <property type="molecule type" value="Genomic_DNA"/>
</dbReference>
<gene>
    <name evidence="2" type="ORF">G7043_35125</name>
</gene>
<protein>
    <submittedName>
        <fullName evidence="2">FAD-binding protein</fullName>
    </submittedName>
</protein>
<dbReference type="RefSeq" id="WP_166052977.1">
    <property type="nucleotide sequence ID" value="NZ_JAAMPJ010000012.1"/>
</dbReference>
<name>A0A7C9W3S3_9PSEU</name>
<dbReference type="Pfam" id="PF13454">
    <property type="entry name" value="NAD_binding_9"/>
    <property type="match status" value="1"/>
</dbReference>
<dbReference type="InterPro" id="IPR036188">
    <property type="entry name" value="FAD/NAD-bd_sf"/>
</dbReference>
<reference evidence="2 3" key="1">
    <citation type="submission" date="2020-03" db="EMBL/GenBank/DDBJ databases">
        <title>Isolation and identification of active actinomycetes.</title>
        <authorList>
            <person name="Sun X."/>
        </authorList>
    </citation>
    <scope>NUCLEOTIDE SEQUENCE [LARGE SCALE GENOMIC DNA]</scope>
    <source>
        <strain evidence="2 3">NEAU-D13</strain>
    </source>
</reference>
<feature type="domain" description="FAD-dependent urate hydroxylase HpyO/Asp monooxygenase CreE-like FAD/NAD(P)-binding" evidence="1">
    <location>
        <begin position="1"/>
        <end position="176"/>
    </location>
</feature>
<evidence type="ECO:0000313" key="2">
    <source>
        <dbReference type="EMBL" id="NGY64157.1"/>
    </source>
</evidence>
<sequence>MGPRGLSVLERMCANWLPAVLGDELVVHVVDPAEHGSGNVWNTRQSSGFLMNTVCSQVTVFPDDSVRMEGPVRRGPSLYEWSRSVASTASLDDGNDTIRSEARRLGPDSYATRAFYGHYLVWALKEIARTAPVGVRIVHHRQLAVDVTENETGHAVRLADGQVLDRLGAVVLAQGHLPSRLGVRERELTEFAAARGLRYVAPGNPADADLTSVEPDEPTLLLGLGLNFFDHLAVLTTGRGGRFERSDGVLVYHPSGSEPRLYAGSRRGVPLHARGENQKGAHGRHQAAVLTEDVVAALRSAPVDFRAHLWPLIAKEVETVYYATELASLGPARVAEFSSRYRSCAPGPEEAALLDEYGVAEGARWDWTRVENPVDRLGFTSIEEFRPWLLTHLREDVARAAEGNVRGPVKAALDVLRDLRNEIRAVVDHGGLRGRSHRDDLEHWFSPLNAFLSIGPPARRIEEMAALISAGVLDVLGPGTRVEAVEDSFFAVADLMPQPLPVRVVIDARMPTPDVRTTDDSLLRRLLAAGRCRPHRVPDGEGGVLETGGLDVTPRPARVIAADGAPNPGLYALGVPTESVHWATAVGIRPCSASATVGDADAIARAALGSRCVPRRGREGAGRAM</sequence>
<dbReference type="AlphaFoldDB" id="A0A7C9W3S3"/>
<keyword evidence="3" id="KW-1185">Reference proteome</keyword>
<dbReference type="SUPFAM" id="SSF51905">
    <property type="entry name" value="FAD/NAD(P)-binding domain"/>
    <property type="match status" value="1"/>
</dbReference>
<dbReference type="PANTHER" id="PTHR40254:SF1">
    <property type="entry name" value="BLR0577 PROTEIN"/>
    <property type="match status" value="1"/>
</dbReference>
<dbReference type="PANTHER" id="PTHR40254">
    <property type="entry name" value="BLR0577 PROTEIN"/>
    <property type="match status" value="1"/>
</dbReference>
<comment type="caution">
    <text evidence="2">The sequence shown here is derived from an EMBL/GenBank/DDBJ whole genome shotgun (WGS) entry which is preliminary data.</text>
</comment>
<evidence type="ECO:0000259" key="1">
    <source>
        <dbReference type="Pfam" id="PF13454"/>
    </source>
</evidence>
<organism evidence="2 3">
    <name type="scientific">Lentzea alba</name>
    <dbReference type="NCBI Taxonomy" id="2714351"/>
    <lineage>
        <taxon>Bacteria</taxon>
        <taxon>Bacillati</taxon>
        <taxon>Actinomycetota</taxon>
        <taxon>Actinomycetes</taxon>
        <taxon>Pseudonocardiales</taxon>
        <taxon>Pseudonocardiaceae</taxon>
        <taxon>Lentzea</taxon>
    </lineage>
</organism>
<dbReference type="InterPro" id="IPR052189">
    <property type="entry name" value="L-asp_N-monooxygenase_NS-form"/>
</dbReference>
<dbReference type="InterPro" id="IPR038732">
    <property type="entry name" value="HpyO/CreE_NAD-binding"/>
</dbReference>
<dbReference type="Proteomes" id="UP000481360">
    <property type="component" value="Unassembled WGS sequence"/>
</dbReference>
<evidence type="ECO:0000313" key="3">
    <source>
        <dbReference type="Proteomes" id="UP000481360"/>
    </source>
</evidence>